<dbReference type="Gene3D" id="1.20.1270.360">
    <property type="match status" value="1"/>
</dbReference>
<evidence type="ECO:0000313" key="2">
    <source>
        <dbReference type="Proteomes" id="UP000199153"/>
    </source>
</evidence>
<evidence type="ECO:0008006" key="3">
    <source>
        <dbReference type="Google" id="ProtNLM"/>
    </source>
</evidence>
<dbReference type="STRING" id="287099.SAMN05660413_01885"/>
<dbReference type="InterPro" id="IPR005560">
    <property type="entry name" value="Csp_YhjQ"/>
</dbReference>
<dbReference type="OrthoDB" id="5396211at2"/>
<dbReference type="RefSeq" id="WP_093408763.1">
    <property type="nucleotide sequence ID" value="NZ_FOVL01000010.1"/>
</dbReference>
<protein>
    <recommendedName>
        <fullName evidence="3">Four-helix bundle copper-binding protein</fullName>
    </recommendedName>
</protein>
<dbReference type="Proteomes" id="UP000199153">
    <property type="component" value="Unassembled WGS sequence"/>
</dbReference>
<reference evidence="1 2" key="1">
    <citation type="submission" date="2016-10" db="EMBL/GenBank/DDBJ databases">
        <authorList>
            <person name="de Groot N.N."/>
        </authorList>
    </citation>
    <scope>NUCLEOTIDE SEQUENCE [LARGE SCALE GENOMIC DNA]</scope>
    <source>
        <strain evidence="1 2">DSM 17794</strain>
    </source>
</reference>
<dbReference type="EMBL" id="FOVL01000010">
    <property type="protein sequence ID" value="SFN61748.1"/>
    <property type="molecule type" value="Genomic_DNA"/>
</dbReference>
<keyword evidence="2" id="KW-1185">Reference proteome</keyword>
<accession>A0A1I5AH46</accession>
<proteinExistence type="predicted"/>
<dbReference type="InterPro" id="IPR044543">
    <property type="entry name" value="YHJQ-like"/>
</dbReference>
<name>A0A1I5AH46_9FLAO</name>
<dbReference type="Pfam" id="PF03860">
    <property type="entry name" value="Csp"/>
    <property type="match status" value="1"/>
</dbReference>
<dbReference type="PANTHER" id="PTHR37310:SF1">
    <property type="entry name" value="CYTOPLASMIC PROTEIN"/>
    <property type="match status" value="1"/>
</dbReference>
<dbReference type="CDD" id="cd08026">
    <property type="entry name" value="DUF326"/>
    <property type="match status" value="1"/>
</dbReference>
<sequence length="106" mass="11862">MRNEKLIHALGNCINHCNYCADACLDEDDVKLMVTCIRTDKVCAEVCSTLNQVLATNYKNVDGLVKYCIEVCNDCADECGKHEHDHCQECAEACRHCVEACRAYLA</sequence>
<organism evidence="1 2">
    <name type="scientific">Salegentibacter flavus</name>
    <dbReference type="NCBI Taxonomy" id="287099"/>
    <lineage>
        <taxon>Bacteria</taxon>
        <taxon>Pseudomonadati</taxon>
        <taxon>Bacteroidota</taxon>
        <taxon>Flavobacteriia</taxon>
        <taxon>Flavobacteriales</taxon>
        <taxon>Flavobacteriaceae</taxon>
        <taxon>Salegentibacter</taxon>
    </lineage>
</organism>
<evidence type="ECO:0000313" key="1">
    <source>
        <dbReference type="EMBL" id="SFN61748.1"/>
    </source>
</evidence>
<gene>
    <name evidence="1" type="ORF">SAMN05660413_01885</name>
</gene>
<dbReference type="PANTHER" id="PTHR37310">
    <property type="entry name" value="CYTOPLASMIC PROTEIN-RELATED"/>
    <property type="match status" value="1"/>
</dbReference>
<dbReference type="AlphaFoldDB" id="A0A1I5AH46"/>